<reference evidence="2" key="1">
    <citation type="journal article" date="2021" name="IMA Fungus">
        <title>Genomic characterization of three marine fungi, including Emericellopsis atlantica sp. nov. with signatures of a generalist lifestyle and marine biomass degradation.</title>
        <authorList>
            <person name="Hagestad O.C."/>
            <person name="Hou L."/>
            <person name="Andersen J.H."/>
            <person name="Hansen E.H."/>
            <person name="Altermark B."/>
            <person name="Li C."/>
            <person name="Kuhnert E."/>
            <person name="Cox R.J."/>
            <person name="Crous P.W."/>
            <person name="Spatafora J.W."/>
            <person name="Lail K."/>
            <person name="Amirebrahimi M."/>
            <person name="Lipzen A."/>
            <person name="Pangilinan J."/>
            <person name="Andreopoulos W."/>
            <person name="Hayes R.D."/>
            <person name="Ng V."/>
            <person name="Grigoriev I.V."/>
            <person name="Jackson S.A."/>
            <person name="Sutton T.D.S."/>
            <person name="Dobson A.D.W."/>
            <person name="Rama T."/>
        </authorList>
    </citation>
    <scope>NUCLEOTIDE SEQUENCE</scope>
    <source>
        <strain evidence="2">TRa3180A</strain>
    </source>
</reference>
<dbReference type="Proteomes" id="UP000887226">
    <property type="component" value="Unassembled WGS sequence"/>
</dbReference>
<name>A0A9P8CEC2_9HELO</name>
<organism evidence="2 3">
    <name type="scientific">Calycina marina</name>
    <dbReference type="NCBI Taxonomy" id="1763456"/>
    <lineage>
        <taxon>Eukaryota</taxon>
        <taxon>Fungi</taxon>
        <taxon>Dikarya</taxon>
        <taxon>Ascomycota</taxon>
        <taxon>Pezizomycotina</taxon>
        <taxon>Leotiomycetes</taxon>
        <taxon>Helotiales</taxon>
        <taxon>Pezizellaceae</taxon>
        <taxon>Calycina</taxon>
    </lineage>
</organism>
<dbReference type="PANTHER" id="PTHR34776">
    <property type="entry name" value="F17F16.3 PROTEIN"/>
    <property type="match status" value="1"/>
</dbReference>
<dbReference type="OrthoDB" id="1028014at2759"/>
<gene>
    <name evidence="2" type="ORF">BJ878DRAFT_423168</name>
</gene>
<evidence type="ECO:0000313" key="3">
    <source>
        <dbReference type="Proteomes" id="UP000887226"/>
    </source>
</evidence>
<dbReference type="PANTHER" id="PTHR34776:SF1">
    <property type="entry name" value="F17F16.3 PROTEIN"/>
    <property type="match status" value="1"/>
</dbReference>
<dbReference type="AlphaFoldDB" id="A0A9P8CEC2"/>
<keyword evidence="3" id="KW-1185">Reference proteome</keyword>
<proteinExistence type="predicted"/>
<protein>
    <submittedName>
        <fullName evidence="2">Uncharacterized protein</fullName>
    </submittedName>
</protein>
<comment type="caution">
    <text evidence="2">The sequence shown here is derived from an EMBL/GenBank/DDBJ whole genome shotgun (WGS) entry which is preliminary data.</text>
</comment>
<accession>A0A9P8CEC2</accession>
<dbReference type="EMBL" id="MU253963">
    <property type="protein sequence ID" value="KAG9243627.1"/>
    <property type="molecule type" value="Genomic_DNA"/>
</dbReference>
<feature type="compositionally biased region" description="Basic and acidic residues" evidence="1">
    <location>
        <begin position="67"/>
        <end position="132"/>
    </location>
</feature>
<evidence type="ECO:0000313" key="2">
    <source>
        <dbReference type="EMBL" id="KAG9243627.1"/>
    </source>
</evidence>
<sequence>MIDSPASKNRTKRSAPAISQTSPPAKKGKISDKEQKTITQFMEGGDGDEEAEKQISGNGEAGDDDELSRGLDVEKRASDDAKKESKDESSDKANSDINGLKKDDKNALDEAKADTDDVKTACEKEQENKTDEIPANNGTVVEDSEREAKVPSSILEKGIIYFFFRGRVGVDEPQGIEDVARSYIVLRPLPVGAKLGEGPLPDDGNARILALPKKMLPKSTRDRFLLFVEKTKTSITDLRNQFSSADYPTKMSGTSHTPSAAPFAEGVYCITSTGRDSHLAYQITHPEIGEVQKELGVFKKGSYGLSVKNPSAPGPANATLDNPARYPSSLQDKFRDLRWTPLEPEHLEYKHTQILFIGEGFGNFAHAMDELSKDKKDEKKERPEEEIEGLVGEYEKRTEGLEDDPVFAALGLSGKCEKMETTW</sequence>
<evidence type="ECO:0000256" key="1">
    <source>
        <dbReference type="SAM" id="MobiDB-lite"/>
    </source>
</evidence>
<feature type="region of interest" description="Disordered" evidence="1">
    <location>
        <begin position="1"/>
        <end position="144"/>
    </location>
</feature>